<evidence type="ECO:0000313" key="2">
    <source>
        <dbReference type="EMBL" id="VDK74376.1"/>
    </source>
</evidence>
<keyword evidence="1" id="KW-1133">Transmembrane helix</keyword>
<reference evidence="2 3" key="1">
    <citation type="submission" date="2018-11" db="EMBL/GenBank/DDBJ databases">
        <authorList>
            <consortium name="Pathogen Informatics"/>
        </authorList>
    </citation>
    <scope>NUCLEOTIDE SEQUENCE [LARGE SCALE GENOMIC DNA]</scope>
</reference>
<dbReference type="PANTHER" id="PTHR31154">
    <property type="entry name" value="MEMBRANE TRANSPORTER PROTEIN"/>
    <property type="match status" value="1"/>
</dbReference>
<feature type="transmembrane region" description="Helical" evidence="1">
    <location>
        <begin position="74"/>
        <end position="94"/>
    </location>
</feature>
<organism evidence="2 3">
    <name type="scientific">Cylicostephanus goldi</name>
    <name type="common">Nematode worm</name>
    <dbReference type="NCBI Taxonomy" id="71465"/>
    <lineage>
        <taxon>Eukaryota</taxon>
        <taxon>Metazoa</taxon>
        <taxon>Ecdysozoa</taxon>
        <taxon>Nematoda</taxon>
        <taxon>Chromadorea</taxon>
        <taxon>Rhabditida</taxon>
        <taxon>Rhabditina</taxon>
        <taxon>Rhabditomorpha</taxon>
        <taxon>Strongyloidea</taxon>
        <taxon>Strongylidae</taxon>
        <taxon>Cylicostephanus</taxon>
    </lineage>
</organism>
<dbReference type="EMBL" id="UYRV01023841">
    <property type="protein sequence ID" value="VDK74376.1"/>
    <property type="molecule type" value="Genomic_DNA"/>
</dbReference>
<dbReference type="OrthoDB" id="5861123at2759"/>
<dbReference type="AlphaFoldDB" id="A0A3P6SHS8"/>
<protein>
    <submittedName>
        <fullName evidence="2">Uncharacterized protein</fullName>
    </submittedName>
</protein>
<feature type="non-terminal residue" evidence="2">
    <location>
        <position position="1"/>
    </location>
</feature>
<keyword evidence="1" id="KW-0812">Transmembrane</keyword>
<name>A0A3P6SHS8_CYLGO</name>
<sequence>INTVVGVYWRAVWEGDVSPVAWEYAAVSVPVAVTMAPLGSFLGSHLHRQVLAGAIYILEAAALIGFLLTKPSTLLILQGAVIILMSFAFFTVLAKMGEKIMVHDADVKVREVEVEKKGK</sequence>
<accession>A0A3P6SHS8</accession>
<feature type="transmembrane region" description="Helical" evidence="1">
    <location>
        <begin position="50"/>
        <end position="68"/>
    </location>
</feature>
<evidence type="ECO:0000313" key="3">
    <source>
        <dbReference type="Proteomes" id="UP000271889"/>
    </source>
</evidence>
<evidence type="ECO:0000256" key="1">
    <source>
        <dbReference type="SAM" id="Phobius"/>
    </source>
</evidence>
<feature type="transmembrane region" description="Helical" evidence="1">
    <location>
        <begin position="20"/>
        <end position="38"/>
    </location>
</feature>
<keyword evidence="1" id="KW-0472">Membrane</keyword>
<dbReference type="Proteomes" id="UP000271889">
    <property type="component" value="Unassembled WGS sequence"/>
</dbReference>
<keyword evidence="3" id="KW-1185">Reference proteome</keyword>
<dbReference type="PANTHER" id="PTHR31154:SF4">
    <property type="entry name" value="MEMBRANE TRANSPORTER PROTEIN"/>
    <property type="match status" value="1"/>
</dbReference>
<gene>
    <name evidence="2" type="ORF">CGOC_LOCUS7025</name>
</gene>
<proteinExistence type="predicted"/>